<reference evidence="4 5" key="1">
    <citation type="submission" date="2006-10" db="EMBL/GenBank/DDBJ databases">
        <title>The Genome Sequence of Batrachochytrium dendrobatidis JEL423.</title>
        <authorList>
            <consortium name="The Broad Institute Genome Sequencing Platform"/>
            <person name="Birren B."/>
            <person name="Lander E."/>
            <person name="Galagan J."/>
            <person name="Cuomo C."/>
            <person name="Devon K."/>
            <person name="Jaffe D."/>
            <person name="Butler J."/>
            <person name="Alvarez P."/>
            <person name="Gnerre S."/>
            <person name="Grabherr M."/>
            <person name="Kleber M."/>
            <person name="Mauceli E."/>
            <person name="Brockman W."/>
            <person name="Young S."/>
            <person name="LaButti K."/>
            <person name="Sykes S."/>
            <person name="DeCaprio D."/>
            <person name="Crawford M."/>
            <person name="Koehrsen M."/>
            <person name="Engels R."/>
            <person name="Montgomery P."/>
            <person name="Pearson M."/>
            <person name="Howarth C."/>
            <person name="Larson L."/>
            <person name="White J."/>
            <person name="O'Leary S."/>
            <person name="Kodira C."/>
            <person name="Zeng Q."/>
            <person name="Yandava C."/>
            <person name="Alvarado L."/>
            <person name="Longcore J."/>
            <person name="James T."/>
        </authorList>
    </citation>
    <scope>NUCLEOTIDE SEQUENCE [LARGE SCALE GENOMIC DNA]</scope>
    <source>
        <strain evidence="4 5">JEL423</strain>
    </source>
</reference>
<keyword evidence="2" id="KW-0040">ANK repeat</keyword>
<dbReference type="PROSITE" id="PS50088">
    <property type="entry name" value="ANK_REPEAT"/>
    <property type="match status" value="1"/>
</dbReference>
<evidence type="ECO:0000259" key="3">
    <source>
        <dbReference type="PROSITE" id="PS51704"/>
    </source>
</evidence>
<dbReference type="Pfam" id="PF12796">
    <property type="entry name" value="Ank_2"/>
    <property type="match status" value="2"/>
</dbReference>
<dbReference type="Gene3D" id="1.25.40.20">
    <property type="entry name" value="Ankyrin repeat-containing domain"/>
    <property type="match status" value="2"/>
</dbReference>
<accession>A0A177WBJ2</accession>
<dbReference type="EMBL" id="DS022300">
    <property type="protein sequence ID" value="OAJ36741.1"/>
    <property type="molecule type" value="Genomic_DNA"/>
</dbReference>
<keyword evidence="1" id="KW-0378">Hydrolase</keyword>
<dbReference type="Pfam" id="PF25329">
    <property type="entry name" value="C2_GDE1"/>
    <property type="match status" value="1"/>
</dbReference>
<dbReference type="Gene3D" id="3.20.20.190">
    <property type="entry name" value="Phosphatidylinositol (PI) phosphodiesterase"/>
    <property type="match status" value="1"/>
</dbReference>
<dbReference type="SUPFAM" id="SSF51695">
    <property type="entry name" value="PLC-like phosphodiesterases"/>
    <property type="match status" value="1"/>
</dbReference>
<dbReference type="STRING" id="403673.A0A177WBJ2"/>
<dbReference type="PANTHER" id="PTHR22958">
    <property type="entry name" value="GLYCEROPHOSPHORYL DIESTER PHOSPHODIESTERASE"/>
    <property type="match status" value="1"/>
</dbReference>
<dbReference type="GO" id="GO:0046475">
    <property type="term" value="P:glycerophospholipid catabolic process"/>
    <property type="evidence" value="ECO:0007669"/>
    <property type="project" value="TreeGrafter"/>
</dbReference>
<organism evidence="4 5">
    <name type="scientific">Batrachochytrium dendrobatidis (strain JEL423)</name>
    <dbReference type="NCBI Taxonomy" id="403673"/>
    <lineage>
        <taxon>Eukaryota</taxon>
        <taxon>Fungi</taxon>
        <taxon>Fungi incertae sedis</taxon>
        <taxon>Chytridiomycota</taxon>
        <taxon>Chytridiomycota incertae sedis</taxon>
        <taxon>Chytridiomycetes</taxon>
        <taxon>Rhizophydiales</taxon>
        <taxon>Rhizophydiales incertae sedis</taxon>
        <taxon>Batrachochytrium</taxon>
    </lineage>
</organism>
<feature type="repeat" description="ANK" evidence="2">
    <location>
        <begin position="297"/>
        <end position="329"/>
    </location>
</feature>
<dbReference type="InterPro" id="IPR051578">
    <property type="entry name" value="GDPD"/>
</dbReference>
<dbReference type="InterPro" id="IPR017946">
    <property type="entry name" value="PLC-like_Pdiesterase_TIM-brl"/>
</dbReference>
<dbReference type="PROSITE" id="PS51704">
    <property type="entry name" value="GP_PDE"/>
    <property type="match status" value="1"/>
</dbReference>
<dbReference type="CDD" id="cd08572">
    <property type="entry name" value="GDPD_GDE5_like"/>
    <property type="match status" value="1"/>
</dbReference>
<dbReference type="SMART" id="SM00248">
    <property type="entry name" value="ANK"/>
    <property type="match status" value="5"/>
</dbReference>
<dbReference type="InterPro" id="IPR002110">
    <property type="entry name" value="Ankyrin_rpt"/>
</dbReference>
<dbReference type="InterPro" id="IPR057506">
    <property type="entry name" value="C2_GPCPD1"/>
</dbReference>
<dbReference type="VEuPathDB" id="FungiDB:BDEG_20882"/>
<dbReference type="InterPro" id="IPR036770">
    <property type="entry name" value="Ankyrin_rpt-contain_sf"/>
</dbReference>
<dbReference type="SUPFAM" id="SSF48403">
    <property type="entry name" value="Ankyrin repeat"/>
    <property type="match status" value="1"/>
</dbReference>
<evidence type="ECO:0000256" key="1">
    <source>
        <dbReference type="ARBA" id="ARBA00022801"/>
    </source>
</evidence>
<dbReference type="Proteomes" id="UP000077115">
    <property type="component" value="Unassembled WGS sequence"/>
</dbReference>
<dbReference type="AlphaFoldDB" id="A0A177WBJ2"/>
<dbReference type="InterPro" id="IPR030395">
    <property type="entry name" value="GP_PDE_dom"/>
</dbReference>
<sequence>MPLVGELLKNDLEPIWAEFNIRPNAVDGAILGLCAQHTHYPVSPDTAAHDFQLALEGELTRTQVFLDKIEHAVSIILENVKTDFKTLLEKPDMVSYSIIMAFSKEWLYKDIIASIFRFINFNVAIARSLFNDFVHLLPRKTTPTLPEWSVFEAKFPFLSCNILENHLKSALEIEKKLLDELDISSCSDATSLITSIDEDNDVHFLKALEIINKIELPNQRVLISAVRNSPKCTRAFFQSGHSLETILYGDEFRGNILHYLARGISSSFSIRCFEEIIETCKKDLLFLNAKNITKDAFDRIPLHYAAIKGNLKCVQYLLKLDKSLDSINAVDIFGLTPLALAATHGHHTVVRELLAFTKNHLHASFISALRISCIVKNMPCVEALLDFGPALEQTDSLGDTLAHFVVRLGQPDLVVMFLKTTIDWKGCNAAGQSPLICASIDGHVEIVKLLLDSNKIDVGVQDRSGLSAHEHAILRGEIKVANLFDCHISAYPNEPDVKFPESDRAMVVPYGSDALNAESLVQIYFGTLDERVECVPVDIRDANVMSSNAMPILKIWLQSSLTVSPPFIVIPLPTKSSLLFPIEFRVADVKDVVVHFEMMDLSVSKECTKQGKLIAEAQTCLMAPKIPMWLEKTVTCGHLALPLLSRSIGSSDCIRNIGVLQMDIVLATPAVLDYPADLEDACDVSISANRQWSSFGTKIVGHRGLGKNFVPADGKFFLQCGENTILSMVKAGEFGAEYVEFDVQLTKDNVPVIYHNFITTEGGIDAPLNALTLEKFLKMHSIVSKQHKRSVSLDDSHMPVYYPLTPPLGRMYPNSYGSIQSPFPTLDAAFKETPQSIGFNIEVKYPTIEESELFDLNHPDINLFCDQILRTVFAYADSSRNIYFSSFHPEICLLLCKKQTKYPVFFLTVGGMEKMCDKRLNSLWNAILFAKRCGCVGIVTEVSPLLLAPRIISTVRRTGLVLFTYGSKNNSVDQCKIQSAYGIDGIIMDKVHHVVVGLGRP</sequence>
<protein>
    <recommendedName>
        <fullName evidence="3">GP-PDE domain-containing protein</fullName>
    </recommendedName>
</protein>
<dbReference type="OrthoDB" id="197419at2759"/>
<proteinExistence type="predicted"/>
<reference evidence="4 5" key="2">
    <citation type="submission" date="2016-05" db="EMBL/GenBank/DDBJ databases">
        <title>Lineage-specific infection strategies underlie the spectrum of fungal disease in amphibians.</title>
        <authorList>
            <person name="Cuomo C.A."/>
            <person name="Farrer R.A."/>
            <person name="James T."/>
            <person name="Longcore J."/>
            <person name="Birren B."/>
        </authorList>
    </citation>
    <scope>NUCLEOTIDE SEQUENCE [LARGE SCALE GENOMIC DNA]</scope>
    <source>
        <strain evidence="4 5">JEL423</strain>
    </source>
</reference>
<dbReference type="GO" id="GO:0047389">
    <property type="term" value="F:glycerophosphocholine phosphodiesterase activity"/>
    <property type="evidence" value="ECO:0007669"/>
    <property type="project" value="TreeGrafter"/>
</dbReference>
<evidence type="ECO:0000313" key="4">
    <source>
        <dbReference type="EMBL" id="OAJ36741.1"/>
    </source>
</evidence>
<name>A0A177WBJ2_BATDL</name>
<feature type="domain" description="GP-PDE" evidence="3">
    <location>
        <begin position="697"/>
        <end position="998"/>
    </location>
</feature>
<dbReference type="Pfam" id="PF03009">
    <property type="entry name" value="GDPD"/>
    <property type="match status" value="1"/>
</dbReference>
<evidence type="ECO:0000256" key="2">
    <source>
        <dbReference type="PROSITE-ProRule" id="PRU00023"/>
    </source>
</evidence>
<gene>
    <name evidence="4" type="ORF">BDEG_20882</name>
</gene>
<evidence type="ECO:0000313" key="5">
    <source>
        <dbReference type="Proteomes" id="UP000077115"/>
    </source>
</evidence>
<dbReference type="PANTHER" id="PTHR22958:SF1">
    <property type="entry name" value="GLYCEROPHOSPHOCHOLINE PHOSPHODIESTERASE GPCPD1"/>
    <property type="match status" value="1"/>
</dbReference>